<evidence type="ECO:0000256" key="5">
    <source>
        <dbReference type="ARBA" id="ARBA00022967"/>
    </source>
</evidence>
<dbReference type="Pfam" id="PF00005">
    <property type="entry name" value="ABC_tran"/>
    <property type="match status" value="1"/>
</dbReference>
<evidence type="ECO:0000256" key="2">
    <source>
        <dbReference type="ARBA" id="ARBA00022448"/>
    </source>
</evidence>
<dbReference type="Proteomes" id="UP000658258">
    <property type="component" value="Unassembled WGS sequence"/>
</dbReference>
<protein>
    <submittedName>
        <fullName evidence="7">Lipoprotein-releasing system ATP-binding protein LolD</fullName>
    </submittedName>
</protein>
<dbReference type="PANTHER" id="PTHR42798:SF7">
    <property type="entry name" value="ALPHA-D-RIBOSE 1-METHYLPHOSPHONATE 5-TRIPHOSPHATE SYNTHASE SUBUNIT PHNL"/>
    <property type="match status" value="1"/>
</dbReference>
<evidence type="ECO:0000256" key="1">
    <source>
        <dbReference type="ARBA" id="ARBA00005417"/>
    </source>
</evidence>
<comment type="similarity">
    <text evidence="1">Belongs to the ABC transporter superfamily.</text>
</comment>
<dbReference type="InterPro" id="IPR017911">
    <property type="entry name" value="MacB-like_ATP-bd"/>
</dbReference>
<keyword evidence="5" id="KW-1278">Translocase</keyword>
<dbReference type="SMART" id="SM00382">
    <property type="entry name" value="AAA"/>
    <property type="match status" value="1"/>
</dbReference>
<evidence type="ECO:0000256" key="4">
    <source>
        <dbReference type="ARBA" id="ARBA00022840"/>
    </source>
</evidence>
<sequence>MAEIILKAQNISKAYNNLQVLKKIDLEIADREVVSIVGASGAGKSTLLHILGTLDRPDQGTLNIVGQNVLALSAAKLARFRNSEIGFVFQFHNLLPEFSALENVCLPGFISGLSEKEVRQRALNLLEILGLADRATHRPSELSGGEQQRVSVARSLINDPKVIFADEPSGNLDSKNAESLHKLFFDLRDRFKKTFVIVTHNQALAELSDRQIEIKDGLIASS</sequence>
<keyword evidence="2" id="KW-0813">Transport</keyword>
<dbReference type="GO" id="GO:0005524">
    <property type="term" value="F:ATP binding"/>
    <property type="evidence" value="ECO:0007669"/>
    <property type="project" value="UniProtKB-KW"/>
</dbReference>
<dbReference type="InterPro" id="IPR003593">
    <property type="entry name" value="AAA+_ATPase"/>
</dbReference>
<dbReference type="RefSeq" id="WP_189630665.1">
    <property type="nucleotide sequence ID" value="NZ_BNAG01000003.1"/>
</dbReference>
<evidence type="ECO:0000313" key="8">
    <source>
        <dbReference type="Proteomes" id="UP000658258"/>
    </source>
</evidence>
<dbReference type="SUPFAM" id="SSF52540">
    <property type="entry name" value="P-loop containing nucleoside triphosphate hydrolases"/>
    <property type="match status" value="1"/>
</dbReference>
<keyword evidence="8" id="KW-1185">Reference proteome</keyword>
<evidence type="ECO:0000313" key="7">
    <source>
        <dbReference type="EMBL" id="GHE68778.1"/>
    </source>
</evidence>
<organism evidence="7 8">
    <name type="scientific">Roseivirga thermotolerans</name>
    <dbReference type="NCBI Taxonomy" id="1758176"/>
    <lineage>
        <taxon>Bacteria</taxon>
        <taxon>Pseudomonadati</taxon>
        <taxon>Bacteroidota</taxon>
        <taxon>Cytophagia</taxon>
        <taxon>Cytophagales</taxon>
        <taxon>Roseivirgaceae</taxon>
        <taxon>Roseivirga</taxon>
    </lineage>
</organism>
<evidence type="ECO:0000256" key="3">
    <source>
        <dbReference type="ARBA" id="ARBA00022741"/>
    </source>
</evidence>
<dbReference type="Gene3D" id="3.40.50.300">
    <property type="entry name" value="P-loop containing nucleotide triphosphate hydrolases"/>
    <property type="match status" value="1"/>
</dbReference>
<keyword evidence="4 7" id="KW-0067">ATP-binding</keyword>
<keyword evidence="3" id="KW-0547">Nucleotide-binding</keyword>
<name>A0ABQ3I6K6_9BACT</name>
<dbReference type="InterPro" id="IPR003439">
    <property type="entry name" value="ABC_transporter-like_ATP-bd"/>
</dbReference>
<dbReference type="EMBL" id="BNAG01000003">
    <property type="protein sequence ID" value="GHE68778.1"/>
    <property type="molecule type" value="Genomic_DNA"/>
</dbReference>
<gene>
    <name evidence="7" type="primary">lolD</name>
    <name evidence="7" type="ORF">GCM10011340_25750</name>
</gene>
<dbReference type="InterPro" id="IPR017871">
    <property type="entry name" value="ABC_transporter-like_CS"/>
</dbReference>
<accession>A0ABQ3I6K6</accession>
<keyword evidence="7" id="KW-0449">Lipoprotein</keyword>
<dbReference type="CDD" id="cd03255">
    <property type="entry name" value="ABC_MJ0796_LolCDE_FtsE"/>
    <property type="match status" value="1"/>
</dbReference>
<dbReference type="PROSITE" id="PS00211">
    <property type="entry name" value="ABC_TRANSPORTER_1"/>
    <property type="match status" value="1"/>
</dbReference>
<feature type="domain" description="ABC transporter" evidence="6">
    <location>
        <begin position="6"/>
        <end position="222"/>
    </location>
</feature>
<dbReference type="PANTHER" id="PTHR42798">
    <property type="entry name" value="LIPOPROTEIN-RELEASING SYSTEM ATP-BINDING PROTEIN LOLD"/>
    <property type="match status" value="1"/>
</dbReference>
<proteinExistence type="inferred from homology"/>
<dbReference type="InterPro" id="IPR027417">
    <property type="entry name" value="P-loop_NTPase"/>
</dbReference>
<comment type="caution">
    <text evidence="7">The sequence shown here is derived from an EMBL/GenBank/DDBJ whole genome shotgun (WGS) entry which is preliminary data.</text>
</comment>
<reference evidence="8" key="1">
    <citation type="journal article" date="2019" name="Int. J. Syst. Evol. Microbiol.">
        <title>The Global Catalogue of Microorganisms (GCM) 10K type strain sequencing project: providing services to taxonomists for standard genome sequencing and annotation.</title>
        <authorList>
            <consortium name="The Broad Institute Genomics Platform"/>
            <consortium name="The Broad Institute Genome Sequencing Center for Infectious Disease"/>
            <person name="Wu L."/>
            <person name="Ma J."/>
        </authorList>
    </citation>
    <scope>NUCLEOTIDE SEQUENCE [LARGE SCALE GENOMIC DNA]</scope>
    <source>
        <strain evidence="8">CGMCC 1.15111</strain>
    </source>
</reference>
<evidence type="ECO:0000259" key="6">
    <source>
        <dbReference type="PROSITE" id="PS50893"/>
    </source>
</evidence>
<dbReference type="PROSITE" id="PS50893">
    <property type="entry name" value="ABC_TRANSPORTER_2"/>
    <property type="match status" value="1"/>
</dbReference>